<keyword evidence="2" id="KW-1185">Reference proteome</keyword>
<sequence length="115" mass="12743">MCCGTIQCRGYKDTLVPCNLGQLPDRPSVIGTSVQERVPKLAYVQRWPGIPVTGIAVALGPSNRDNWDKVVVWAILAKISYFVLVRLDLVEHDREELEGIVKIVVVSVSRDEEGP</sequence>
<comment type="caution">
    <text evidence="1">The sequence shown here is derived from an EMBL/GenBank/DDBJ whole genome shotgun (WGS) entry which is preliminary data.</text>
</comment>
<protein>
    <submittedName>
        <fullName evidence="1">Uncharacterized protein</fullName>
    </submittedName>
</protein>
<gene>
    <name evidence="1" type="ORF">ILEXP_LOCUS26564</name>
</gene>
<reference evidence="1 2" key="1">
    <citation type="submission" date="2024-02" db="EMBL/GenBank/DDBJ databases">
        <authorList>
            <person name="Vignale AGUSTIN F."/>
            <person name="Sosa J E."/>
            <person name="Modenutti C."/>
        </authorList>
    </citation>
    <scope>NUCLEOTIDE SEQUENCE [LARGE SCALE GENOMIC DNA]</scope>
</reference>
<organism evidence="1 2">
    <name type="scientific">Ilex paraguariensis</name>
    <name type="common">yerba mate</name>
    <dbReference type="NCBI Taxonomy" id="185542"/>
    <lineage>
        <taxon>Eukaryota</taxon>
        <taxon>Viridiplantae</taxon>
        <taxon>Streptophyta</taxon>
        <taxon>Embryophyta</taxon>
        <taxon>Tracheophyta</taxon>
        <taxon>Spermatophyta</taxon>
        <taxon>Magnoliopsida</taxon>
        <taxon>eudicotyledons</taxon>
        <taxon>Gunneridae</taxon>
        <taxon>Pentapetalae</taxon>
        <taxon>asterids</taxon>
        <taxon>campanulids</taxon>
        <taxon>Aquifoliales</taxon>
        <taxon>Aquifoliaceae</taxon>
        <taxon>Ilex</taxon>
    </lineage>
</organism>
<dbReference type="Proteomes" id="UP001642360">
    <property type="component" value="Unassembled WGS sequence"/>
</dbReference>
<proteinExistence type="predicted"/>
<evidence type="ECO:0000313" key="2">
    <source>
        <dbReference type="Proteomes" id="UP001642360"/>
    </source>
</evidence>
<name>A0ABC8SLJ9_9AQUA</name>
<dbReference type="AlphaFoldDB" id="A0ABC8SLJ9"/>
<evidence type="ECO:0000313" key="1">
    <source>
        <dbReference type="EMBL" id="CAK9157985.1"/>
    </source>
</evidence>
<dbReference type="EMBL" id="CAUOFW020003092">
    <property type="protein sequence ID" value="CAK9157985.1"/>
    <property type="molecule type" value="Genomic_DNA"/>
</dbReference>
<accession>A0ABC8SLJ9</accession>